<dbReference type="Proteomes" id="UP001215151">
    <property type="component" value="Unassembled WGS sequence"/>
</dbReference>
<dbReference type="AlphaFoldDB" id="A0AAD7U4B0"/>
<accession>A0AAD7U4B0</accession>
<dbReference type="EMBL" id="JAPEVG010000016">
    <property type="protein sequence ID" value="KAJ8496301.1"/>
    <property type="molecule type" value="Genomic_DNA"/>
</dbReference>
<sequence length="327" mass="35885">MIAQPPPPTVSTSLSSPCLASASIVMPKPKLHRRRRAEDEHTVEMANPVKMFDRIVIHPVAWPNEALRWIGVPRHLPTTPSPSPVELPLGVMSAALRQAYEHVADTIRQGATVSREDLSNLVVDAFASVACAQSAFIYSRAKAYLTLGEFRVRVEPMHGFSGSGIAPVLAYVDEPFRAAQRARLLTWRATCTGSGDHQDNHRVDMMDVVLLLAMAQEHRRWSVPADAAGCHTTRVMYPNARGDAMIVLTAVTAAETLVGIQNAADTLKRIKFSRREVPILGASEGDGWEASPLLQMIWTVVKEGKTLAIKAPAPKWPIGPWAWTTHF</sequence>
<proteinExistence type="predicted"/>
<keyword evidence="2" id="KW-1185">Reference proteome</keyword>
<protein>
    <submittedName>
        <fullName evidence="1">Uncharacterized protein</fullName>
    </submittedName>
</protein>
<comment type="caution">
    <text evidence="1">The sequence shown here is derived from an EMBL/GenBank/DDBJ whole genome shotgun (WGS) entry which is preliminary data.</text>
</comment>
<organism evidence="1 2">
    <name type="scientific">Trametes cubensis</name>
    <dbReference type="NCBI Taxonomy" id="1111947"/>
    <lineage>
        <taxon>Eukaryota</taxon>
        <taxon>Fungi</taxon>
        <taxon>Dikarya</taxon>
        <taxon>Basidiomycota</taxon>
        <taxon>Agaricomycotina</taxon>
        <taxon>Agaricomycetes</taxon>
        <taxon>Polyporales</taxon>
        <taxon>Polyporaceae</taxon>
        <taxon>Trametes</taxon>
    </lineage>
</organism>
<evidence type="ECO:0000313" key="1">
    <source>
        <dbReference type="EMBL" id="KAJ8496301.1"/>
    </source>
</evidence>
<name>A0AAD7U4B0_9APHY</name>
<evidence type="ECO:0000313" key="2">
    <source>
        <dbReference type="Proteomes" id="UP001215151"/>
    </source>
</evidence>
<reference evidence="1" key="1">
    <citation type="submission" date="2022-11" db="EMBL/GenBank/DDBJ databases">
        <title>Genome Sequence of Cubamyces cubensis.</title>
        <authorList>
            <person name="Buettner E."/>
        </authorList>
    </citation>
    <scope>NUCLEOTIDE SEQUENCE</scope>
    <source>
        <strain evidence="1">MPL-01</strain>
    </source>
</reference>
<gene>
    <name evidence="1" type="ORF">ONZ51_g1211</name>
</gene>